<proteinExistence type="predicted"/>
<gene>
    <name evidence="2" type="ORF">C0216_15865</name>
</gene>
<reference evidence="2 3" key="1">
    <citation type="submission" date="2018-01" db="EMBL/GenBank/DDBJ databases">
        <title>Draft genome Sequence of streptomyces globosus LZH-48.</title>
        <authorList>
            <person name="Ran K."/>
            <person name="Li Z."/>
            <person name="Wei S."/>
            <person name="Dong R."/>
        </authorList>
    </citation>
    <scope>NUCLEOTIDE SEQUENCE [LARGE SCALE GENOMIC DNA]</scope>
    <source>
        <strain evidence="2 3">LZH-48</strain>
    </source>
</reference>
<dbReference type="Pfam" id="PF02148">
    <property type="entry name" value="zf-UBP"/>
    <property type="match status" value="1"/>
</dbReference>
<sequence>MEQPVCSHLGEAVLRPVRHVGKGCEDCEAGTPRVGLLRCLTCGHVGCCDSSPGQHAHAHAEASAHPLAQSCASGARWAWCYPDGLYLVPAAPAPR</sequence>
<dbReference type="SUPFAM" id="SSF57850">
    <property type="entry name" value="RING/U-box"/>
    <property type="match status" value="1"/>
</dbReference>
<dbReference type="InterPro" id="IPR001607">
    <property type="entry name" value="Znf_UBP"/>
</dbReference>
<feature type="domain" description="UBP-type" evidence="1">
    <location>
        <begin position="4"/>
        <end position="95"/>
    </location>
</feature>
<evidence type="ECO:0000259" key="1">
    <source>
        <dbReference type="PROSITE" id="PS50271"/>
    </source>
</evidence>
<protein>
    <recommendedName>
        <fullName evidence="1">UBP-type domain-containing protein</fullName>
    </recommendedName>
</protein>
<organism evidence="2 3">
    <name type="scientific">Streptomyces globosus</name>
    <dbReference type="NCBI Taxonomy" id="68209"/>
    <lineage>
        <taxon>Bacteria</taxon>
        <taxon>Bacillati</taxon>
        <taxon>Actinomycetota</taxon>
        <taxon>Actinomycetes</taxon>
        <taxon>Kitasatosporales</taxon>
        <taxon>Streptomycetaceae</taxon>
        <taxon>Streptomyces</taxon>
    </lineage>
</organism>
<dbReference type="PROSITE" id="PS50271">
    <property type="entry name" value="ZF_UBP"/>
    <property type="match status" value="1"/>
</dbReference>
<name>A0A344U9G4_9ACTN</name>
<keyword evidence="3" id="KW-1185">Reference proteome</keyword>
<dbReference type="EMBL" id="CP030862">
    <property type="protein sequence ID" value="AXE27535.1"/>
    <property type="molecule type" value="Genomic_DNA"/>
</dbReference>
<dbReference type="InterPro" id="IPR013083">
    <property type="entry name" value="Znf_RING/FYVE/PHD"/>
</dbReference>
<evidence type="ECO:0000313" key="2">
    <source>
        <dbReference type="EMBL" id="AXE27535.1"/>
    </source>
</evidence>
<dbReference type="KEGG" id="sgz:C0216_15865"/>
<accession>A0A344U9G4</accession>
<dbReference type="Proteomes" id="UP000252004">
    <property type="component" value="Chromosome"/>
</dbReference>
<dbReference type="AlphaFoldDB" id="A0A344U9G4"/>
<dbReference type="Gene3D" id="3.30.40.10">
    <property type="entry name" value="Zinc/RING finger domain, C3HC4 (zinc finger)"/>
    <property type="match status" value="1"/>
</dbReference>
<dbReference type="OrthoDB" id="120315at2"/>
<evidence type="ECO:0000313" key="3">
    <source>
        <dbReference type="Proteomes" id="UP000252004"/>
    </source>
</evidence>
<dbReference type="GO" id="GO:0008270">
    <property type="term" value="F:zinc ion binding"/>
    <property type="evidence" value="ECO:0007669"/>
    <property type="project" value="InterPro"/>
</dbReference>